<evidence type="ECO:0000256" key="7">
    <source>
        <dbReference type="ARBA" id="ARBA00022833"/>
    </source>
</evidence>
<dbReference type="PANTHER" id="PTHR10201:SF291">
    <property type="entry name" value="MATRIX METALLOPROTEINASE 1, ISOFORM C-RELATED"/>
    <property type="match status" value="1"/>
</dbReference>
<dbReference type="PANTHER" id="PTHR10201">
    <property type="entry name" value="MATRIX METALLOPROTEINASE"/>
    <property type="match status" value="1"/>
</dbReference>
<evidence type="ECO:0000313" key="18">
    <source>
        <dbReference type="Proteomes" id="UP001153620"/>
    </source>
</evidence>
<keyword evidence="12" id="KW-0106">Calcium</keyword>
<sequence length="576" mass="66757">MIFIKQTFTLLLSLVLVFQISCVPISDYNEVFEYLQNFGYLSNDEKLSLNHIVDNHKSVKHDNRLRRALKNLQRNGNIPITGKYDKNTANLMETPRCGVSDKNIIGKRHKRYTLMSTKWQNTDLTYRFDHKGNQRFMDNEEDIKRIIREAFNVWEKDTIMKFNEIEDEIADIMISFEKPKHTDVDPYIFGSSTLAHAFQPGRGIAGDAHFNELINWDFKVSYASKPEDGKVSFFGVALHELGHSLGLGHTRVEEAVMYEFYSRSTSTLAEDDIRGMQHIYGVPPNRKYKPDSKPIDDEEEMPVWGQTPLLPHKCNSSYDAIAMIDDELIAFRKQYMFGPNMDTVEIRSRWRGLSPRLTHVDAVFETSDKKVLFFVNQGVYSFTGTKLEKTYKLSDLGIDSSALKIDAIFRKDDTNQVFIFVENYYYKFDEHKMMVSDAKYRISQTFRDVYDVDTGFTYKNGITYFFKYGSYYEFYNKLWRMNRMKPGSSASFFMNCIDASIGVDFAVRVSIDETEDISKESTTKILDYIDEGEKEDLTELDCNNPELAVPCEKDSADSIKSFSFIAAVLIVTHFFV</sequence>
<feature type="binding site" evidence="12">
    <location>
        <position position="196"/>
    </location>
    <ligand>
        <name>Zn(2+)</name>
        <dbReference type="ChEBI" id="CHEBI:29105"/>
        <label>1</label>
    </ligand>
</feature>
<dbReference type="Gene3D" id="3.40.390.10">
    <property type="entry name" value="Collagenase (Catalytic Domain)"/>
    <property type="match status" value="1"/>
</dbReference>
<keyword evidence="5" id="KW-0677">Repeat</keyword>
<dbReference type="PROSITE" id="PS51642">
    <property type="entry name" value="HEMOPEXIN_2"/>
    <property type="match status" value="1"/>
</dbReference>
<keyword evidence="3 11" id="KW-0479">Metal-binding</keyword>
<dbReference type="GO" id="GO:0004222">
    <property type="term" value="F:metalloendopeptidase activity"/>
    <property type="evidence" value="ECO:0007669"/>
    <property type="project" value="InterPro"/>
</dbReference>
<dbReference type="InterPro" id="IPR018487">
    <property type="entry name" value="Hemopexin-like_repeat"/>
</dbReference>
<name>A0A9N9WUN9_9DIPT</name>
<evidence type="ECO:0000256" key="11">
    <source>
        <dbReference type="PIRSR" id="PIRSR001191-2"/>
    </source>
</evidence>
<dbReference type="InterPro" id="IPR000585">
    <property type="entry name" value="Hemopexin-like_dom"/>
</dbReference>
<keyword evidence="7 11" id="KW-0862">Zinc</keyword>
<dbReference type="SMART" id="SM00120">
    <property type="entry name" value="HX"/>
    <property type="match status" value="3"/>
</dbReference>
<feature type="binding site" evidence="12">
    <location>
        <position position="257"/>
    </location>
    <ligand>
        <name>Zn(2+)</name>
        <dbReference type="ChEBI" id="CHEBI:29105"/>
        <label>2</label>
        <note>catalytic</note>
    </ligand>
</feature>
<reference evidence="17" key="1">
    <citation type="submission" date="2022-01" db="EMBL/GenBank/DDBJ databases">
        <authorList>
            <person name="King R."/>
        </authorList>
    </citation>
    <scope>NUCLEOTIDE SEQUENCE</scope>
</reference>
<feature type="binding site" evidence="11">
    <location>
        <position position="239"/>
    </location>
    <ligand>
        <name>Zn(2+)</name>
        <dbReference type="ChEBI" id="CHEBI:29105"/>
        <label>2</label>
        <note>catalytic</note>
    </ligand>
</feature>
<feature type="binding site" evidence="12">
    <location>
        <position position="171"/>
    </location>
    <ligand>
        <name>Ca(2+)</name>
        <dbReference type="ChEBI" id="CHEBI:29108"/>
        <label>2</label>
    </ligand>
</feature>
<feature type="binding site" evidence="11">
    <location>
        <position position="249"/>
    </location>
    <ligand>
        <name>Zn(2+)</name>
        <dbReference type="ChEBI" id="CHEBI:29105"/>
        <label>2</label>
        <note>catalytic</note>
    </ligand>
</feature>
<dbReference type="GO" id="GO:0006508">
    <property type="term" value="P:proteolysis"/>
    <property type="evidence" value="ECO:0007669"/>
    <property type="project" value="UniProtKB-KW"/>
</dbReference>
<feature type="signal peptide" evidence="15">
    <location>
        <begin position="1"/>
        <end position="22"/>
    </location>
</feature>
<dbReference type="CDD" id="cd00094">
    <property type="entry name" value="HX"/>
    <property type="match status" value="1"/>
</dbReference>
<feature type="binding site" evidence="12">
    <location>
        <position position="181"/>
    </location>
    <ligand>
        <name>Zn(2+)</name>
        <dbReference type="ChEBI" id="CHEBI:29105"/>
        <label>1</label>
    </ligand>
</feature>
<feature type="binding site" evidence="12">
    <location>
        <position position="453"/>
    </location>
    <ligand>
        <name>Ca(2+)</name>
        <dbReference type="ChEBI" id="CHEBI:29108"/>
        <label>4</label>
    </ligand>
</feature>
<dbReference type="PRINTS" id="PR00138">
    <property type="entry name" value="MATRIXIN"/>
</dbReference>
<evidence type="ECO:0000256" key="14">
    <source>
        <dbReference type="PROSITE-ProRule" id="PRU01011"/>
    </source>
</evidence>
<evidence type="ECO:0000256" key="2">
    <source>
        <dbReference type="ARBA" id="ARBA00022670"/>
    </source>
</evidence>
<evidence type="ECO:0000256" key="3">
    <source>
        <dbReference type="ARBA" id="ARBA00022723"/>
    </source>
</evidence>
<evidence type="ECO:0000256" key="13">
    <source>
        <dbReference type="PIRSR" id="PIRSR621190-4"/>
    </source>
</evidence>
<evidence type="ECO:0000259" key="16">
    <source>
        <dbReference type="SMART" id="SM00235"/>
    </source>
</evidence>
<feature type="repeat" description="Hemopexin" evidence="14">
    <location>
        <begin position="402"/>
        <end position="449"/>
    </location>
</feature>
<keyword evidence="8" id="KW-0482">Metalloprotease</keyword>
<feature type="binding site" evidence="12">
    <location>
        <position position="319"/>
    </location>
    <ligand>
        <name>Ca(2+)</name>
        <dbReference type="ChEBI" id="CHEBI:29108"/>
        <label>4</label>
    </ligand>
</feature>
<dbReference type="GO" id="GO:0030574">
    <property type="term" value="P:collagen catabolic process"/>
    <property type="evidence" value="ECO:0007669"/>
    <property type="project" value="TreeGrafter"/>
</dbReference>
<feature type="domain" description="Peptidase metallopeptidase" evidence="16">
    <location>
        <begin position="115"/>
        <end position="282"/>
    </location>
</feature>
<dbReference type="SUPFAM" id="SSF47090">
    <property type="entry name" value="PGBD-like"/>
    <property type="match status" value="1"/>
</dbReference>
<dbReference type="InterPro" id="IPR006026">
    <property type="entry name" value="Peptidase_Metallo"/>
</dbReference>
<evidence type="ECO:0000256" key="15">
    <source>
        <dbReference type="SAM" id="SignalP"/>
    </source>
</evidence>
<comment type="similarity">
    <text evidence="1">Belongs to the peptidase M10A family.</text>
</comment>
<dbReference type="Pfam" id="PF00413">
    <property type="entry name" value="Peptidase_M10"/>
    <property type="match status" value="1"/>
</dbReference>
<evidence type="ECO:0000256" key="6">
    <source>
        <dbReference type="ARBA" id="ARBA00022801"/>
    </source>
</evidence>
<dbReference type="Proteomes" id="UP001153620">
    <property type="component" value="Chromosome 3"/>
</dbReference>
<dbReference type="AlphaFoldDB" id="A0A9N9WUN9"/>
<feature type="active site" evidence="10">
    <location>
        <position position="240"/>
    </location>
</feature>
<gene>
    <name evidence="17" type="ORF">CHIRRI_LOCUS9597</name>
</gene>
<comment type="cofactor">
    <cofactor evidence="12">
        <name>Ca(2+)</name>
        <dbReference type="ChEBI" id="CHEBI:29108"/>
    </cofactor>
    <text evidence="12">Can bind about 5 Ca(2+) ions per subunit.</text>
</comment>
<feature type="binding site" evidence="12">
    <location>
        <position position="183"/>
    </location>
    <ligand>
        <name>Zn(2+)</name>
        <dbReference type="ChEBI" id="CHEBI:29105"/>
        <label>1</label>
    </ligand>
</feature>
<evidence type="ECO:0000256" key="4">
    <source>
        <dbReference type="ARBA" id="ARBA00022729"/>
    </source>
</evidence>
<proteinExistence type="inferred from homology"/>
<keyword evidence="4 15" id="KW-0732">Signal</keyword>
<evidence type="ECO:0000313" key="17">
    <source>
        <dbReference type="EMBL" id="CAG9806743.1"/>
    </source>
</evidence>
<dbReference type="InterPro" id="IPR021190">
    <property type="entry name" value="Pept_M10A"/>
</dbReference>
<evidence type="ECO:0000256" key="10">
    <source>
        <dbReference type="PIRSR" id="PIRSR001191-1"/>
    </source>
</evidence>
<dbReference type="InterPro" id="IPR001818">
    <property type="entry name" value="Pept_M10_metallopeptidase"/>
</dbReference>
<organism evidence="17 18">
    <name type="scientific">Chironomus riparius</name>
    <dbReference type="NCBI Taxonomy" id="315576"/>
    <lineage>
        <taxon>Eukaryota</taxon>
        <taxon>Metazoa</taxon>
        <taxon>Ecdysozoa</taxon>
        <taxon>Arthropoda</taxon>
        <taxon>Hexapoda</taxon>
        <taxon>Insecta</taxon>
        <taxon>Pterygota</taxon>
        <taxon>Neoptera</taxon>
        <taxon>Endopterygota</taxon>
        <taxon>Diptera</taxon>
        <taxon>Nematocera</taxon>
        <taxon>Chironomoidea</taxon>
        <taxon>Chironomidae</taxon>
        <taxon>Chironominae</taxon>
        <taxon>Chironomus</taxon>
    </lineage>
</organism>
<dbReference type="CDD" id="cd04278">
    <property type="entry name" value="ZnMc_MMP"/>
    <property type="match status" value="1"/>
</dbReference>
<dbReference type="SMART" id="SM00235">
    <property type="entry name" value="ZnMc"/>
    <property type="match status" value="1"/>
</dbReference>
<dbReference type="OrthoDB" id="7753757at2759"/>
<feature type="binding site" evidence="12">
    <location>
        <position position="209"/>
    </location>
    <ligand>
        <name>Zn(2+)</name>
        <dbReference type="ChEBI" id="CHEBI:29105"/>
        <label>1</label>
    </ligand>
</feature>
<dbReference type="InterPro" id="IPR036375">
    <property type="entry name" value="Hemopexin-like_dom_sf"/>
</dbReference>
<feature type="binding site" evidence="11">
    <location>
        <position position="243"/>
    </location>
    <ligand>
        <name>Zn(2+)</name>
        <dbReference type="ChEBI" id="CHEBI:29105"/>
        <label>2</label>
        <note>catalytic</note>
    </ligand>
</feature>
<dbReference type="GO" id="GO:0030198">
    <property type="term" value="P:extracellular matrix organization"/>
    <property type="evidence" value="ECO:0007669"/>
    <property type="project" value="TreeGrafter"/>
</dbReference>
<dbReference type="Pfam" id="PF00045">
    <property type="entry name" value="Hemopexin"/>
    <property type="match status" value="1"/>
</dbReference>
<accession>A0A9N9WUN9</accession>
<keyword evidence="18" id="KW-1185">Reference proteome</keyword>
<dbReference type="SUPFAM" id="SSF55486">
    <property type="entry name" value="Metalloproteases ('zincins'), catalytic domain"/>
    <property type="match status" value="1"/>
</dbReference>
<feature type="modified residue" description="Phosphotyrosine; by PKDCC" evidence="13">
    <location>
        <position position="391"/>
    </location>
</feature>
<feature type="binding site" evidence="12">
    <location>
        <position position="191"/>
    </location>
    <ligand>
        <name>Ca(2+)</name>
        <dbReference type="ChEBI" id="CHEBI:29108"/>
        <label>3</label>
    </ligand>
</feature>
<dbReference type="PIRSF" id="PIRSF001191">
    <property type="entry name" value="Peptidase_M10A_matrix"/>
    <property type="match status" value="1"/>
</dbReference>
<feature type="binding site" evidence="12">
    <location>
        <position position="361"/>
    </location>
    <ligand>
        <name>Ca(2+)</name>
        <dbReference type="ChEBI" id="CHEBI:29108"/>
        <label>4</label>
    </ligand>
</feature>
<keyword evidence="9" id="KW-0865">Zymogen</keyword>
<dbReference type="InterPro" id="IPR024079">
    <property type="entry name" value="MetalloPept_cat_dom_sf"/>
</dbReference>
<comment type="cofactor">
    <cofactor evidence="12">
        <name>Zn(2+)</name>
        <dbReference type="ChEBI" id="CHEBI:29105"/>
    </cofactor>
    <text evidence="12">Binds 2 Zn(2+) ions per subunit.</text>
</comment>
<feature type="binding site" evidence="12">
    <location>
        <position position="321"/>
    </location>
    <ligand>
        <name>Ca(2+)</name>
        <dbReference type="ChEBI" id="CHEBI:29108"/>
        <label>5</label>
    </ligand>
</feature>
<feature type="binding site" evidence="12">
    <location>
        <position position="207"/>
    </location>
    <ligand>
        <name>Ca(2+)</name>
        <dbReference type="ChEBI" id="CHEBI:29108"/>
        <label>2</label>
    </ligand>
</feature>
<dbReference type="Gene3D" id="2.110.10.10">
    <property type="entry name" value="Hemopexin-like domain"/>
    <property type="match status" value="1"/>
</dbReference>
<protein>
    <recommendedName>
        <fullName evidence="16">Peptidase metallopeptidase domain-containing protein</fullName>
    </recommendedName>
</protein>
<evidence type="ECO:0000256" key="1">
    <source>
        <dbReference type="ARBA" id="ARBA00010370"/>
    </source>
</evidence>
<feature type="chain" id="PRO_5040435145" description="Peptidase metallopeptidase domain-containing protein" evidence="15">
    <location>
        <begin position="23"/>
        <end position="576"/>
    </location>
</feature>
<evidence type="ECO:0000256" key="5">
    <source>
        <dbReference type="ARBA" id="ARBA00022737"/>
    </source>
</evidence>
<dbReference type="InterPro" id="IPR033739">
    <property type="entry name" value="M10A_MMP"/>
</dbReference>
<dbReference type="GO" id="GO:0031012">
    <property type="term" value="C:extracellular matrix"/>
    <property type="evidence" value="ECO:0007669"/>
    <property type="project" value="InterPro"/>
</dbReference>
<dbReference type="InterPro" id="IPR036365">
    <property type="entry name" value="PGBD-like_sf"/>
</dbReference>
<dbReference type="GO" id="GO:0008270">
    <property type="term" value="F:zinc ion binding"/>
    <property type="evidence" value="ECO:0007669"/>
    <property type="project" value="InterPro"/>
</dbReference>
<feature type="binding site" description="in inhibited form" evidence="12">
    <location>
        <position position="97"/>
    </location>
    <ligand>
        <name>Zn(2+)</name>
        <dbReference type="ChEBI" id="CHEBI:29105"/>
        <label>2</label>
        <note>catalytic</note>
    </ligand>
</feature>
<evidence type="ECO:0000256" key="12">
    <source>
        <dbReference type="PIRSR" id="PIRSR621190-2"/>
    </source>
</evidence>
<evidence type="ECO:0000256" key="9">
    <source>
        <dbReference type="ARBA" id="ARBA00023145"/>
    </source>
</evidence>
<reference evidence="17" key="2">
    <citation type="submission" date="2022-10" db="EMBL/GenBank/DDBJ databases">
        <authorList>
            <consortium name="ENA_rothamsted_submissions"/>
            <consortium name="culmorum"/>
            <person name="King R."/>
        </authorList>
    </citation>
    <scope>NUCLEOTIDE SEQUENCE</scope>
</reference>
<keyword evidence="6" id="KW-0378">Hydrolase</keyword>
<dbReference type="EMBL" id="OU895879">
    <property type="protein sequence ID" value="CAG9806743.1"/>
    <property type="molecule type" value="Genomic_DNA"/>
</dbReference>
<evidence type="ECO:0000256" key="8">
    <source>
        <dbReference type="ARBA" id="ARBA00023049"/>
    </source>
</evidence>
<dbReference type="SUPFAM" id="SSF50923">
    <property type="entry name" value="Hemopexin-like domain"/>
    <property type="match status" value="1"/>
</dbReference>
<keyword evidence="2" id="KW-0645">Protease</keyword>